<evidence type="ECO:0000313" key="5">
    <source>
        <dbReference type="Proteomes" id="UP000492821"/>
    </source>
</evidence>
<reference evidence="5" key="1">
    <citation type="journal article" date="2013" name="Genetics">
        <title>The draft genome and transcriptome of Panagrellus redivivus are shaped by the harsh demands of a free-living lifestyle.</title>
        <authorList>
            <person name="Srinivasan J."/>
            <person name="Dillman A.R."/>
            <person name="Macchietto M.G."/>
            <person name="Heikkinen L."/>
            <person name="Lakso M."/>
            <person name="Fracchia K.M."/>
            <person name="Antoshechkin I."/>
            <person name="Mortazavi A."/>
            <person name="Wong G."/>
            <person name="Sternberg P.W."/>
        </authorList>
    </citation>
    <scope>NUCLEOTIDE SEQUENCE [LARGE SCALE GENOMIC DNA]</scope>
    <source>
        <strain evidence="5">MT8872</strain>
    </source>
</reference>
<dbReference type="SUPFAM" id="SSF57903">
    <property type="entry name" value="FYVE/PHD zinc finger"/>
    <property type="match status" value="1"/>
</dbReference>
<evidence type="ECO:0000256" key="3">
    <source>
        <dbReference type="SAM" id="MobiDB-lite"/>
    </source>
</evidence>
<dbReference type="InterPro" id="IPR013083">
    <property type="entry name" value="Znf_RING/FYVE/PHD"/>
</dbReference>
<proteinExistence type="predicted"/>
<dbReference type="Gene3D" id="3.30.40.10">
    <property type="entry name" value="Zinc/RING finger domain, C3HC4 (zinc finger)"/>
    <property type="match status" value="1"/>
</dbReference>
<dbReference type="InterPro" id="IPR000253">
    <property type="entry name" value="FHA_dom"/>
</dbReference>
<feature type="compositionally biased region" description="Low complexity" evidence="3">
    <location>
        <begin position="924"/>
        <end position="933"/>
    </location>
</feature>
<feature type="region of interest" description="Disordered" evidence="3">
    <location>
        <begin position="779"/>
        <end position="952"/>
    </location>
</feature>
<feature type="region of interest" description="Disordered" evidence="3">
    <location>
        <begin position="518"/>
        <end position="538"/>
    </location>
</feature>
<dbReference type="Pfam" id="PF00498">
    <property type="entry name" value="FHA"/>
    <property type="match status" value="1"/>
</dbReference>
<dbReference type="SMART" id="SM00240">
    <property type="entry name" value="FHA"/>
    <property type="match status" value="1"/>
</dbReference>
<evidence type="ECO:0000256" key="1">
    <source>
        <dbReference type="ARBA" id="ARBA00004123"/>
    </source>
</evidence>
<feature type="compositionally biased region" description="Polar residues" evidence="3">
    <location>
        <begin position="717"/>
        <end position="726"/>
    </location>
</feature>
<dbReference type="AlphaFoldDB" id="A0A7E4UMR3"/>
<feature type="compositionally biased region" description="Basic and acidic residues" evidence="3">
    <location>
        <begin position="1025"/>
        <end position="1038"/>
    </location>
</feature>
<feature type="compositionally biased region" description="Low complexity" evidence="3">
    <location>
        <begin position="518"/>
        <end position="535"/>
    </location>
</feature>
<feature type="region of interest" description="Disordered" evidence="3">
    <location>
        <begin position="642"/>
        <end position="690"/>
    </location>
</feature>
<feature type="region of interest" description="Disordered" evidence="3">
    <location>
        <begin position="1"/>
        <end position="29"/>
    </location>
</feature>
<feature type="compositionally biased region" description="Pro residues" evidence="3">
    <location>
        <begin position="803"/>
        <end position="813"/>
    </location>
</feature>
<sequence>MAALSSSAALDQVPTSSCTPLPTLPQQLDAPTRSAVLATHFSRSPKSPRGRGMFHLRRHMDNVRYTKSNDNEARLYALFKQFYPHRIEPGKPEEDYAFMMSKDRMINRATVILLDKITRFGRNPEVVDVILSSENHTQMVSRFHAEIMAEFDPDDQTRVLRYTITDRSLNGTYVNDRRAPPEAGEMYLKRGDVIKFGHANGAAYKPGEYAVGNNAEFVFTFEPAYDMVEYVGHLPDGNRIERKGPQAYMHIGAHSLLPHEFDFYSLVPKREAELSIRPLGNRVNPEQKRVEYIPTHTQASMAAQRNPREIPPNTLVSKRVNVPGLATPAYVPNMTNFDLTADMRHLIASLSRTTNLSPEETDALVARSLLQQLVPTIGNVPPNAQYFAHQNEVNNASYLNNFLSAAGLQRTVNPSEEEMLLAAMKMLSGPYLNGHIGLTSTTTRSLSTASTTTTTNPLTLPMAPFSSLSNAASVAQHRNAALAMQSLADLQNATFQQMMGISPTTSSAGLQRSTQTPVIAASPSSSSNQSMTSPTAMPPMPPASVPTMGRPATTGILSQFGGNAINQPNMADALLESFMKEADATSTPSIRALIEQKRRAVQAVAAQAVSHPPLNSNPPSVSLPAALTEETIAAIARAAKVTGTEAKTKDDSEPLVPSDSSSSGGVTDDQIDLKPVKSEAKPRRTVKKHVETEAAQKIRFDHIQETIDSVARRVASADTSLDSSIENMAIDIPEPKDEKPAESPSKPKSRRKKRSSTGPVVEDKSKETVLKLLNNAKSAIAADSAATVKSPEPVPSTSTPAAAPAPQPEPAPEAPSETESPAPKPITNGIGSPERETSSSAGSLIVEPSDDPVPKTDADQLPRDSLSPKDQPDNSEPDPRAVTHSTSSQDSDDGSFDKPPKPLGKKRDSDGTSERPRKKSNATSVKSRVYRVPRSPPPARKGPERIPGHKSNEVARLLFDLEGSYMYVARNGRTEQRERRNTNGEDDDLDSDNDDGRKVATSKRRNSDRDSVSPSKRMRANGPTVKDDATIADDRDGVSESPKINGKPGRRAKATAQRSMSPESDSDAPKRKRGRKRESTVTGSSKTDRKKKKRGRKANKVEIMKDWEPCALPQCAQPLIDTTVTWIQCDDCPKWFHVYCIFRRRKPNLNKQRFTCGCLEPDPEAALLELPKIYGEV</sequence>
<dbReference type="InterPro" id="IPR008984">
    <property type="entry name" value="SMAD_FHA_dom_sf"/>
</dbReference>
<dbReference type="SUPFAM" id="SSF49879">
    <property type="entry name" value="SMAD/FHA domain"/>
    <property type="match status" value="1"/>
</dbReference>
<feature type="compositionally biased region" description="Basic and acidic residues" evidence="3">
    <location>
        <begin position="941"/>
        <end position="952"/>
    </location>
</feature>
<evidence type="ECO:0000256" key="2">
    <source>
        <dbReference type="ARBA" id="ARBA00023242"/>
    </source>
</evidence>
<feature type="compositionally biased region" description="Basic and acidic residues" evidence="3">
    <location>
        <begin position="671"/>
        <end position="690"/>
    </location>
</feature>
<feature type="domain" description="FHA" evidence="4">
    <location>
        <begin position="118"/>
        <end position="179"/>
    </location>
</feature>
<keyword evidence="5" id="KW-1185">Reference proteome</keyword>
<accession>A0A7E4UMR3</accession>
<evidence type="ECO:0000259" key="4">
    <source>
        <dbReference type="PROSITE" id="PS50006"/>
    </source>
</evidence>
<feature type="region of interest" description="Disordered" evidence="3">
    <location>
        <begin position="713"/>
        <end position="767"/>
    </location>
</feature>
<feature type="compositionally biased region" description="Acidic residues" evidence="3">
    <location>
        <begin position="984"/>
        <end position="993"/>
    </location>
</feature>
<protein>
    <submittedName>
        <fullName evidence="6">FHA domain-containing protein</fullName>
    </submittedName>
</protein>
<feature type="compositionally biased region" description="Basic and acidic residues" evidence="3">
    <location>
        <begin position="972"/>
        <end position="983"/>
    </location>
</feature>
<dbReference type="PROSITE" id="PS50006">
    <property type="entry name" value="FHA_DOMAIN"/>
    <property type="match status" value="1"/>
</dbReference>
<feature type="compositionally biased region" description="Basic and acidic residues" evidence="3">
    <location>
        <begin position="895"/>
        <end position="915"/>
    </location>
</feature>
<dbReference type="Gene3D" id="2.60.200.20">
    <property type="match status" value="1"/>
</dbReference>
<feature type="compositionally biased region" description="Low complexity" evidence="3">
    <location>
        <begin position="654"/>
        <end position="668"/>
    </location>
</feature>
<dbReference type="InterPro" id="IPR042803">
    <property type="entry name" value="TCF19"/>
</dbReference>
<organism evidence="5 6">
    <name type="scientific">Panagrellus redivivus</name>
    <name type="common">Microworm</name>
    <dbReference type="NCBI Taxonomy" id="6233"/>
    <lineage>
        <taxon>Eukaryota</taxon>
        <taxon>Metazoa</taxon>
        <taxon>Ecdysozoa</taxon>
        <taxon>Nematoda</taxon>
        <taxon>Chromadorea</taxon>
        <taxon>Rhabditida</taxon>
        <taxon>Tylenchina</taxon>
        <taxon>Panagrolaimomorpha</taxon>
        <taxon>Panagrolaimoidea</taxon>
        <taxon>Panagrolaimidae</taxon>
        <taxon>Panagrellus</taxon>
    </lineage>
</organism>
<dbReference type="PANTHER" id="PTHR15464:SF1">
    <property type="entry name" value="TRANSCRIPTION FACTOR 19"/>
    <property type="match status" value="1"/>
</dbReference>
<evidence type="ECO:0000313" key="6">
    <source>
        <dbReference type="WBParaSite" id="Pan_g10353.t2"/>
    </source>
</evidence>
<feature type="compositionally biased region" description="Basic residues" evidence="3">
    <location>
        <begin position="1088"/>
        <end position="1098"/>
    </location>
</feature>
<dbReference type="PANTHER" id="PTHR15464">
    <property type="entry name" value="TRANSCRIPTION FACTOR 19"/>
    <property type="match status" value="1"/>
</dbReference>
<keyword evidence="2" id="KW-0539">Nucleus</keyword>
<comment type="subcellular location">
    <subcellularLocation>
        <location evidence="1">Nucleus</location>
    </subcellularLocation>
</comment>
<dbReference type="GO" id="GO:0005634">
    <property type="term" value="C:nucleus"/>
    <property type="evidence" value="ECO:0007669"/>
    <property type="project" value="UniProtKB-SubCell"/>
</dbReference>
<dbReference type="GO" id="GO:0010468">
    <property type="term" value="P:regulation of gene expression"/>
    <property type="evidence" value="ECO:0007669"/>
    <property type="project" value="InterPro"/>
</dbReference>
<dbReference type="WBParaSite" id="Pan_g10353.t2">
    <property type="protein sequence ID" value="Pan_g10353.t2"/>
    <property type="gene ID" value="Pan_g10353"/>
</dbReference>
<feature type="compositionally biased region" description="Basic and acidic residues" evidence="3">
    <location>
        <begin position="852"/>
        <end position="881"/>
    </location>
</feature>
<dbReference type="InterPro" id="IPR011011">
    <property type="entry name" value="Znf_FYVE_PHD"/>
</dbReference>
<feature type="region of interest" description="Disordered" evidence="3">
    <location>
        <begin position="969"/>
        <end position="1099"/>
    </location>
</feature>
<name>A0A7E4UMR3_PANRE</name>
<reference evidence="6" key="2">
    <citation type="submission" date="2020-10" db="UniProtKB">
        <authorList>
            <consortium name="WormBaseParasite"/>
        </authorList>
    </citation>
    <scope>IDENTIFICATION</scope>
</reference>
<dbReference type="Proteomes" id="UP000492821">
    <property type="component" value="Unassembled WGS sequence"/>
</dbReference>
<feature type="compositionally biased region" description="Low complexity" evidence="3">
    <location>
        <begin position="14"/>
        <end position="25"/>
    </location>
</feature>